<proteinExistence type="predicted"/>
<dbReference type="KEGG" id="ngr:NAEGRDRAFT_62592"/>
<keyword evidence="2" id="KW-1185">Reference proteome</keyword>
<dbReference type="PROSITE" id="PS50096">
    <property type="entry name" value="IQ"/>
    <property type="match status" value="1"/>
</dbReference>
<name>D2V1I5_NAEGR</name>
<organism evidence="2">
    <name type="scientific">Naegleria gruberi</name>
    <name type="common">Amoeba</name>
    <dbReference type="NCBI Taxonomy" id="5762"/>
    <lineage>
        <taxon>Eukaryota</taxon>
        <taxon>Discoba</taxon>
        <taxon>Heterolobosea</taxon>
        <taxon>Tetramitia</taxon>
        <taxon>Eutetramitia</taxon>
        <taxon>Vahlkampfiidae</taxon>
        <taxon>Naegleria</taxon>
    </lineage>
</organism>
<dbReference type="GeneID" id="8849985"/>
<sequence length="243" mass="28713">MNMQPGVPFPNNNYNAMRPQSSGNVQPNTFNYHPNMMNTPLNLQNNQVLPESITYQLMEMINSAIFQLQQQSQSPQFIMPSPSVQNPPVPQPSNVHTSLNDASIALTEDVEYLYQEFEKIQKQHAKQKEVNKSVEFIVREKYQTHKKEEREKKLKKEIAQKYQNPSNRQHSAAIKIQRWFRQELSKKKDKKITTLKREVDMLKYQVQRLQIDQKTTLQLVRLLFEQVQLLTREVRERDSSEDQ</sequence>
<gene>
    <name evidence="1" type="ORF">NAEGRDRAFT_62592</name>
</gene>
<reference evidence="1 2" key="1">
    <citation type="journal article" date="2010" name="Cell">
        <title>The genome of Naegleria gruberi illuminates early eukaryotic versatility.</title>
        <authorList>
            <person name="Fritz-Laylin L.K."/>
            <person name="Prochnik S.E."/>
            <person name="Ginger M.L."/>
            <person name="Dacks J.B."/>
            <person name="Carpenter M.L."/>
            <person name="Field M.C."/>
            <person name="Kuo A."/>
            <person name="Paredez A."/>
            <person name="Chapman J."/>
            <person name="Pham J."/>
            <person name="Shu S."/>
            <person name="Neupane R."/>
            <person name="Cipriano M."/>
            <person name="Mancuso J."/>
            <person name="Tu H."/>
            <person name="Salamov A."/>
            <person name="Lindquist E."/>
            <person name="Shapiro H."/>
            <person name="Lucas S."/>
            <person name="Grigoriev I.V."/>
            <person name="Cande W.Z."/>
            <person name="Fulton C."/>
            <person name="Rokhsar D.S."/>
            <person name="Dawson S.C."/>
        </authorList>
    </citation>
    <scope>NUCLEOTIDE SEQUENCE [LARGE SCALE GENOMIC DNA]</scope>
    <source>
        <strain evidence="1 2">NEG-M</strain>
    </source>
</reference>
<dbReference type="EMBL" id="GG738848">
    <property type="protein sequence ID" value="EFC49169.1"/>
    <property type="molecule type" value="Genomic_DNA"/>
</dbReference>
<dbReference type="AlphaFoldDB" id="D2V1I5"/>
<dbReference type="CDD" id="cd23767">
    <property type="entry name" value="IQCD"/>
    <property type="match status" value="1"/>
</dbReference>
<evidence type="ECO:0000313" key="1">
    <source>
        <dbReference type="EMBL" id="EFC49169.1"/>
    </source>
</evidence>
<accession>D2V1I5</accession>
<dbReference type="InParanoid" id="D2V1I5"/>
<dbReference type="Proteomes" id="UP000006671">
    <property type="component" value="Unassembled WGS sequence"/>
</dbReference>
<dbReference type="VEuPathDB" id="AmoebaDB:NAEGRDRAFT_62592"/>
<dbReference type="OrthoDB" id="10466839at2759"/>
<dbReference type="RefSeq" id="XP_002681913.1">
    <property type="nucleotide sequence ID" value="XM_002681867.1"/>
</dbReference>
<protein>
    <submittedName>
        <fullName evidence="1">Predicted protein</fullName>
    </submittedName>
</protein>
<evidence type="ECO:0000313" key="2">
    <source>
        <dbReference type="Proteomes" id="UP000006671"/>
    </source>
</evidence>